<feature type="domain" description="Putative Se/S carrier protein-like" evidence="1">
    <location>
        <begin position="3"/>
        <end position="57"/>
    </location>
</feature>
<dbReference type="AlphaFoldDB" id="A0A369M4B1"/>
<dbReference type="Proteomes" id="UP000254000">
    <property type="component" value="Unassembled WGS sequence"/>
</dbReference>
<organism evidence="2 3">
    <name type="scientific">Gordonibacter pamelaeae</name>
    <dbReference type="NCBI Taxonomy" id="471189"/>
    <lineage>
        <taxon>Bacteria</taxon>
        <taxon>Bacillati</taxon>
        <taxon>Actinomycetota</taxon>
        <taxon>Coriobacteriia</taxon>
        <taxon>Eggerthellales</taxon>
        <taxon>Eggerthellaceae</taxon>
        <taxon>Gordonibacter</taxon>
    </lineage>
</organism>
<keyword evidence="3" id="KW-1185">Reference proteome</keyword>
<dbReference type="InterPro" id="IPR021778">
    <property type="entry name" value="Se/S_carrier-like"/>
</dbReference>
<name>A0A369M4B1_9ACTN</name>
<proteinExistence type="predicted"/>
<protein>
    <recommendedName>
        <fullName evidence="1">Putative Se/S carrier protein-like domain-containing protein</fullName>
    </recommendedName>
</protein>
<comment type="caution">
    <text evidence="2">The sequence shown here is derived from an EMBL/GenBank/DDBJ whole genome shotgun (WGS) entry which is preliminary data.</text>
</comment>
<reference evidence="2 3" key="1">
    <citation type="journal article" date="2018" name="Elife">
        <title>Discovery and characterization of a prevalent human gut bacterial enzyme sufficient for the inactivation of a family of plant toxins.</title>
        <authorList>
            <person name="Koppel N."/>
            <person name="Bisanz J.E."/>
            <person name="Pandelia M.E."/>
            <person name="Turnbaugh P.J."/>
            <person name="Balskus E.P."/>
        </authorList>
    </citation>
    <scope>NUCLEOTIDE SEQUENCE [LARGE SCALE GENOMIC DNA]</scope>
    <source>
        <strain evidence="2 3">3C</strain>
    </source>
</reference>
<evidence type="ECO:0000313" key="2">
    <source>
        <dbReference type="EMBL" id="RDB65767.1"/>
    </source>
</evidence>
<evidence type="ECO:0000259" key="1">
    <source>
        <dbReference type="Pfam" id="PF11823"/>
    </source>
</evidence>
<dbReference type="RefSeq" id="WP_114568734.1">
    <property type="nucleotide sequence ID" value="NZ_CABMMS010000003.1"/>
</dbReference>
<dbReference type="GeneID" id="78359366"/>
<sequence length="83" mass="8535">MPRYLLAFESTHAAMAANKALAAAAPAVIPTPRAITASCGMTLRFEAEGAAEARALAASVPEARGLAALYADEAGEYTLVEKL</sequence>
<gene>
    <name evidence="2" type="ORF">C1877_06575</name>
</gene>
<dbReference type="EMBL" id="PPTS01000003">
    <property type="protein sequence ID" value="RDB65767.1"/>
    <property type="molecule type" value="Genomic_DNA"/>
</dbReference>
<evidence type="ECO:0000313" key="3">
    <source>
        <dbReference type="Proteomes" id="UP000254000"/>
    </source>
</evidence>
<dbReference type="Pfam" id="PF11823">
    <property type="entry name" value="Se_S_carrier"/>
    <property type="match status" value="1"/>
</dbReference>
<accession>A0A369M4B1</accession>